<accession>A0A3B0MKZ2</accession>
<keyword evidence="5" id="KW-0812">Transmembrane</keyword>
<dbReference type="PANTHER" id="PTHR30026:SF22">
    <property type="entry name" value="OUTER MEMBRANE EFFLUX PROTEIN"/>
    <property type="match status" value="1"/>
</dbReference>
<dbReference type="InterPro" id="IPR003423">
    <property type="entry name" value="OMP_efflux"/>
</dbReference>
<dbReference type="RefSeq" id="WP_183073222.1">
    <property type="nucleotide sequence ID" value="NZ_UIHC01000001.1"/>
</dbReference>
<dbReference type="SUPFAM" id="SSF56954">
    <property type="entry name" value="Outer membrane efflux proteins (OEP)"/>
    <property type="match status" value="1"/>
</dbReference>
<dbReference type="Pfam" id="PF02321">
    <property type="entry name" value="OEP"/>
    <property type="match status" value="2"/>
</dbReference>
<dbReference type="InterPro" id="IPR051906">
    <property type="entry name" value="TolC-like"/>
</dbReference>
<dbReference type="AlphaFoldDB" id="A0A3B0MKZ2"/>
<evidence type="ECO:0000313" key="9">
    <source>
        <dbReference type="EMBL" id="SUZ30299.1"/>
    </source>
</evidence>
<dbReference type="GO" id="GO:0015562">
    <property type="term" value="F:efflux transmembrane transporter activity"/>
    <property type="evidence" value="ECO:0007669"/>
    <property type="project" value="InterPro"/>
</dbReference>
<dbReference type="GO" id="GO:0015288">
    <property type="term" value="F:porin activity"/>
    <property type="evidence" value="ECO:0007669"/>
    <property type="project" value="TreeGrafter"/>
</dbReference>
<evidence type="ECO:0000256" key="1">
    <source>
        <dbReference type="ARBA" id="ARBA00004442"/>
    </source>
</evidence>
<dbReference type="Proteomes" id="UP000272908">
    <property type="component" value="Unassembled WGS sequence"/>
</dbReference>
<reference evidence="10" key="1">
    <citation type="submission" date="2018-08" db="EMBL/GenBank/DDBJ databases">
        <authorList>
            <person name="Rodrigo-Torres L."/>
            <person name="Arahal R. D."/>
            <person name="Lucena T."/>
        </authorList>
    </citation>
    <scope>NUCLEOTIDE SEQUENCE [LARGE SCALE GENOMIC DNA]</scope>
    <source>
        <strain evidence="10">CECT 7235</strain>
    </source>
</reference>
<evidence type="ECO:0000256" key="3">
    <source>
        <dbReference type="ARBA" id="ARBA00022448"/>
    </source>
</evidence>
<proteinExistence type="inferred from homology"/>
<dbReference type="InterPro" id="IPR010130">
    <property type="entry name" value="T1SS_OMP_TolC"/>
</dbReference>
<keyword evidence="10" id="KW-1185">Reference proteome</keyword>
<keyword evidence="7" id="KW-0998">Cell outer membrane</keyword>
<keyword evidence="6" id="KW-0472">Membrane</keyword>
<evidence type="ECO:0000256" key="5">
    <source>
        <dbReference type="ARBA" id="ARBA00022692"/>
    </source>
</evidence>
<evidence type="ECO:0000256" key="6">
    <source>
        <dbReference type="ARBA" id="ARBA00023136"/>
    </source>
</evidence>
<comment type="subcellular location">
    <subcellularLocation>
        <location evidence="1">Cell outer membrane</location>
    </subcellularLocation>
</comment>
<keyword evidence="4" id="KW-1134">Transmembrane beta strand</keyword>
<sequence>MIRHLSALFLAAVLVTPLPVMAQSLADTFVAAYRNSNLLDQNRALLRAADEDVAIAVASLRPVVNFATSIQGRTQTGAGASSLSLSFNLSADVTLIDFGRGNLAKEAAKAQVLATRQALVNVEQQVLFNAVSAYMDVRTATEAVLLQQATVRVITRELGAARERFELGEVTRTDVSLAEARLAAARSQLAASEGDLAAAREGYKLVTGSYPRSLRAAPALPRTAASLQAAQDIARRTHPNIMQAQFEVTAAEMNAERVAAQRHGSVTGSAGIGQSFSSATNDTTSLTAGITYARPIYQGGQLRALSRQALARRDASRAGLHQTVAQVLQNVGLAWANLDVTRARISASRQQVAASQSAFEGTREEARLGARTTLDVLNAENDLLNARTTLLQAEAGLQTATYNLLASMGLLTVDHLGLGITTYDPEAYYNAVKDAPALSAQGEALDRVLRALNKSE</sequence>
<evidence type="ECO:0000256" key="7">
    <source>
        <dbReference type="ARBA" id="ARBA00023237"/>
    </source>
</evidence>
<name>A0A3B0MKZ2_9RHOB</name>
<organism evidence="9 10">
    <name type="scientific">Roseinatronobacter ekhonensis</name>
    <dbReference type="NCBI Taxonomy" id="254356"/>
    <lineage>
        <taxon>Bacteria</taxon>
        <taxon>Pseudomonadati</taxon>
        <taxon>Pseudomonadota</taxon>
        <taxon>Alphaproteobacteria</taxon>
        <taxon>Rhodobacterales</taxon>
        <taxon>Paracoccaceae</taxon>
        <taxon>Roseinatronobacter</taxon>
    </lineage>
</organism>
<dbReference type="EMBL" id="UIHC01000001">
    <property type="protein sequence ID" value="SUZ30299.1"/>
    <property type="molecule type" value="Genomic_DNA"/>
</dbReference>
<dbReference type="GO" id="GO:0009279">
    <property type="term" value="C:cell outer membrane"/>
    <property type="evidence" value="ECO:0007669"/>
    <property type="project" value="UniProtKB-SubCell"/>
</dbReference>
<evidence type="ECO:0000256" key="8">
    <source>
        <dbReference type="SAM" id="SignalP"/>
    </source>
</evidence>
<protein>
    <submittedName>
        <fullName evidence="9">Outer membrane efflux protein BepC</fullName>
    </submittedName>
</protein>
<dbReference type="Gene3D" id="1.20.1600.10">
    <property type="entry name" value="Outer membrane efflux proteins (OEP)"/>
    <property type="match status" value="1"/>
</dbReference>
<feature type="chain" id="PRO_5017339682" evidence="8">
    <location>
        <begin position="23"/>
        <end position="456"/>
    </location>
</feature>
<keyword evidence="3" id="KW-0813">Transport</keyword>
<dbReference type="GO" id="GO:1990281">
    <property type="term" value="C:efflux pump complex"/>
    <property type="evidence" value="ECO:0007669"/>
    <property type="project" value="TreeGrafter"/>
</dbReference>
<evidence type="ECO:0000256" key="4">
    <source>
        <dbReference type="ARBA" id="ARBA00022452"/>
    </source>
</evidence>
<comment type="similarity">
    <text evidence="2">Belongs to the outer membrane factor (OMF) (TC 1.B.17) family.</text>
</comment>
<evidence type="ECO:0000256" key="2">
    <source>
        <dbReference type="ARBA" id="ARBA00007613"/>
    </source>
</evidence>
<evidence type="ECO:0000313" key="10">
    <source>
        <dbReference type="Proteomes" id="UP000272908"/>
    </source>
</evidence>
<dbReference type="PANTHER" id="PTHR30026">
    <property type="entry name" value="OUTER MEMBRANE PROTEIN TOLC"/>
    <property type="match status" value="1"/>
</dbReference>
<gene>
    <name evidence="9" type="primary">bepC</name>
    <name evidence="9" type="ORF">ROE7235_00017</name>
</gene>
<dbReference type="NCBIfam" id="TIGR01844">
    <property type="entry name" value="type_I_sec_TolC"/>
    <property type="match status" value="1"/>
</dbReference>
<keyword evidence="8" id="KW-0732">Signal</keyword>
<feature type="signal peptide" evidence="8">
    <location>
        <begin position="1"/>
        <end position="22"/>
    </location>
</feature>